<dbReference type="GeneTree" id="ENSGT00390000013287"/>
<evidence type="ECO:0000313" key="15">
    <source>
        <dbReference type="Proteomes" id="UP000001811"/>
    </source>
</evidence>
<feature type="region of interest" description="Disordered" evidence="13">
    <location>
        <begin position="618"/>
        <end position="643"/>
    </location>
</feature>
<dbReference type="PRINTS" id="PR02062">
    <property type="entry name" value="CENTROSOME78"/>
</dbReference>
<comment type="subcellular location">
    <subcellularLocation>
        <location evidence="2">Cytoplasm</location>
        <location evidence="2">Cytoskeleton</location>
        <location evidence="2">Cilium basal body</location>
    </subcellularLocation>
    <subcellularLocation>
        <location evidence="1">Cytoplasm</location>
        <location evidence="1">Cytoskeleton</location>
        <location evidence="1">Microtubule organizing center</location>
        <location evidence="1">Centrosome</location>
        <location evidence="1">Centriole</location>
    </subcellularLocation>
</comment>
<feature type="coiled-coil region" evidence="12">
    <location>
        <begin position="457"/>
        <end position="501"/>
    </location>
</feature>
<dbReference type="InterPro" id="IPR001611">
    <property type="entry name" value="Leu-rich_rpt"/>
</dbReference>
<keyword evidence="15" id="KW-1185">Reference proteome</keyword>
<dbReference type="AlphaFoldDB" id="A0A5F9DCC7"/>
<name>A0A5F9DCC7_RABIT</name>
<keyword evidence="5" id="KW-0969">Cilium</keyword>
<dbReference type="InterPro" id="IPR032675">
    <property type="entry name" value="LRR_dom_sf"/>
</dbReference>
<dbReference type="Bgee" id="ENSOCUG00000007758">
    <property type="expression patterns" value="Expressed in embryo and 14 other cell types or tissues"/>
</dbReference>
<reference evidence="14 15" key="1">
    <citation type="journal article" date="2011" name="Nature">
        <title>A high-resolution map of human evolutionary constraint using 29 mammals.</title>
        <authorList>
            <person name="Lindblad-Toh K."/>
            <person name="Garber M."/>
            <person name="Zuk O."/>
            <person name="Lin M.F."/>
            <person name="Parker B.J."/>
            <person name="Washietl S."/>
            <person name="Kheradpour P."/>
            <person name="Ernst J."/>
            <person name="Jordan G."/>
            <person name="Mauceli E."/>
            <person name="Ward L.D."/>
            <person name="Lowe C.B."/>
            <person name="Holloway A.K."/>
            <person name="Clamp M."/>
            <person name="Gnerre S."/>
            <person name="Alfoldi J."/>
            <person name="Beal K."/>
            <person name="Chang J."/>
            <person name="Clawson H."/>
            <person name="Cuff J."/>
            <person name="Di Palma F."/>
            <person name="Fitzgerald S."/>
            <person name="Flicek P."/>
            <person name="Guttman M."/>
            <person name="Hubisz M.J."/>
            <person name="Jaffe D.B."/>
            <person name="Jungreis I."/>
            <person name="Kent W.J."/>
            <person name="Kostka D."/>
            <person name="Lara M."/>
            <person name="Martins A.L."/>
            <person name="Massingham T."/>
            <person name="Moltke I."/>
            <person name="Raney B.J."/>
            <person name="Rasmussen M.D."/>
            <person name="Robinson J."/>
            <person name="Stark A."/>
            <person name="Vilella A.J."/>
            <person name="Wen J."/>
            <person name="Xie X."/>
            <person name="Zody M.C."/>
            <person name="Baldwin J."/>
            <person name="Bloom T."/>
            <person name="Chin C.W."/>
            <person name="Heiman D."/>
            <person name="Nicol R."/>
            <person name="Nusbaum C."/>
            <person name="Young S."/>
            <person name="Wilkinson J."/>
            <person name="Worley K.C."/>
            <person name="Kovar C.L."/>
            <person name="Muzny D.M."/>
            <person name="Gibbs R.A."/>
            <person name="Cree A."/>
            <person name="Dihn H.H."/>
            <person name="Fowler G."/>
            <person name="Jhangiani S."/>
            <person name="Joshi V."/>
            <person name="Lee S."/>
            <person name="Lewis L.R."/>
            <person name="Nazareth L.V."/>
            <person name="Okwuonu G."/>
            <person name="Santibanez J."/>
            <person name="Warren W.C."/>
            <person name="Mardis E.R."/>
            <person name="Weinstock G.M."/>
            <person name="Wilson R.K."/>
            <person name="Delehaunty K."/>
            <person name="Dooling D."/>
            <person name="Fronik C."/>
            <person name="Fulton L."/>
            <person name="Fulton B."/>
            <person name="Graves T."/>
            <person name="Minx P."/>
            <person name="Sodergren E."/>
            <person name="Birney E."/>
            <person name="Margulies E.H."/>
            <person name="Herrero J."/>
            <person name="Green E.D."/>
            <person name="Haussler D."/>
            <person name="Siepel A."/>
            <person name="Goldman N."/>
            <person name="Pollard K.S."/>
            <person name="Pedersen J.S."/>
            <person name="Lander E.S."/>
            <person name="Kellis M."/>
        </authorList>
    </citation>
    <scope>NUCLEOTIDE SEQUENCE [LARGE SCALE GENOMIC DNA]</scope>
    <source>
        <strain evidence="14 15">Thorbecke inbred</strain>
    </source>
</reference>
<dbReference type="GO" id="GO:0030317">
    <property type="term" value="P:flagellated sperm motility"/>
    <property type="evidence" value="ECO:0007669"/>
    <property type="project" value="UniProtKB-ARBA"/>
</dbReference>
<dbReference type="InterPro" id="IPR026212">
    <property type="entry name" value="Cep78"/>
</dbReference>
<proteinExistence type="inferred from homology"/>
<evidence type="ECO:0000256" key="9">
    <source>
        <dbReference type="ARBA" id="ARBA00061070"/>
    </source>
</evidence>
<protein>
    <recommendedName>
        <fullName evidence="11">Centrosomal protein of 78 kDa</fullName>
    </recommendedName>
</protein>
<feature type="compositionally biased region" description="Basic and acidic residues" evidence="13">
    <location>
        <begin position="669"/>
        <end position="689"/>
    </location>
</feature>
<evidence type="ECO:0000256" key="3">
    <source>
        <dbReference type="ARBA" id="ARBA00022490"/>
    </source>
</evidence>
<dbReference type="SMART" id="SM00368">
    <property type="entry name" value="LRR_RI"/>
    <property type="match status" value="5"/>
</dbReference>
<keyword evidence="12" id="KW-0175">Coiled coil</keyword>
<evidence type="ECO:0000256" key="1">
    <source>
        <dbReference type="ARBA" id="ARBA00004114"/>
    </source>
</evidence>
<reference evidence="14" key="3">
    <citation type="submission" date="2025-09" db="UniProtKB">
        <authorList>
            <consortium name="Ensembl"/>
        </authorList>
    </citation>
    <scope>IDENTIFICATION</scope>
    <source>
        <strain evidence="14">Thorbecke</strain>
    </source>
</reference>
<sequence length="710" mass="79313">MIDSVKLRRDSAADFFSHYEYLCALQDSVPLPAVRSCLREGVLDFNADRLRMVDWAPLLSTLKINKDLPLISIKSFFQPWLGTGSDINKACRSRVPAIRSKDVTFQLCKALKGCICASSVLRNLELNGLVLRERDLTILTKGLNKSTTLVHLSLANCPIGDGGLEIICQGIKNSVTLKTVNFTGCNLTWQGADHLAKILKYQSMRRHEETWAESLRYRRPDLDCMAGLRRITLNCNTLIGDLGARAFADSLSEDLWLRALDLQQCGLTNEGAKALLEAVETNRTLVVLDIRKNPLIDHSMMKAVIKKVLQNGRSAKSEYQWITSPSVKEPSKTTRQKKRTIILGSGRKGKATIRIVIWRHRGLATKKPVSTGKKHCAGKEYYAPEPLPPGVCGFLPWRTAERANRTGFPLIKTRDVSNQLQQSKFPVTVTVESPSSSEIEEVDDSSESVHEVPENISLKQEALQEKLEECLKQLKEERVIRLKADKRVSELEHENAQLRNINFSLSEALHAQSLTNMILDDEGVLGSIENSFQKFHAFLDLLKDAGLGQLATMAGIDQSDFNLLGRPQMNSTISSPPKEEQKALEEEKPEQKQSAVGQMQNIQFQKITSDARIPLPLDSFHVPSSTQEAPVTSRDSVGVPGTEQHQESFEGFLARTCSPLADVISGTRSHREEEELHRNSRSSSEKMAKTGEYTTKHSAKKHLGKDQHSY</sequence>
<dbReference type="Pfam" id="PF13516">
    <property type="entry name" value="LRR_6"/>
    <property type="match status" value="2"/>
</dbReference>
<feature type="compositionally biased region" description="Basic and acidic residues" evidence="13">
    <location>
        <begin position="577"/>
        <end position="591"/>
    </location>
</feature>
<reference evidence="14" key="2">
    <citation type="submission" date="2025-08" db="UniProtKB">
        <authorList>
            <consortium name="Ensembl"/>
        </authorList>
    </citation>
    <scope>IDENTIFICATION</scope>
    <source>
        <strain evidence="14">Thorbecke</strain>
    </source>
</reference>
<gene>
    <name evidence="14" type="primary">CEP78</name>
</gene>
<evidence type="ECO:0000256" key="13">
    <source>
        <dbReference type="SAM" id="MobiDB-lite"/>
    </source>
</evidence>
<dbReference type="SUPFAM" id="SSF52047">
    <property type="entry name" value="RNI-like"/>
    <property type="match status" value="1"/>
</dbReference>
<dbReference type="Proteomes" id="UP000001811">
    <property type="component" value="Chromosome 1"/>
</dbReference>
<evidence type="ECO:0000256" key="7">
    <source>
        <dbReference type="ARBA" id="ARBA00023273"/>
    </source>
</evidence>
<evidence type="ECO:0000256" key="12">
    <source>
        <dbReference type="SAM" id="Coils"/>
    </source>
</evidence>
<dbReference type="EMBL" id="AAGW02048398">
    <property type="status" value="NOT_ANNOTATED_CDS"/>
    <property type="molecule type" value="Genomic_DNA"/>
</dbReference>
<dbReference type="GO" id="GO:0005814">
    <property type="term" value="C:centriole"/>
    <property type="evidence" value="ECO:0007669"/>
    <property type="project" value="UniProtKB-SubCell"/>
</dbReference>
<dbReference type="Gene3D" id="3.80.10.10">
    <property type="entry name" value="Ribonuclease Inhibitor"/>
    <property type="match status" value="2"/>
</dbReference>
<organism evidence="14 15">
    <name type="scientific">Oryctolagus cuniculus</name>
    <name type="common">Rabbit</name>
    <dbReference type="NCBI Taxonomy" id="9986"/>
    <lineage>
        <taxon>Eukaryota</taxon>
        <taxon>Metazoa</taxon>
        <taxon>Chordata</taxon>
        <taxon>Craniata</taxon>
        <taxon>Vertebrata</taxon>
        <taxon>Euteleostomi</taxon>
        <taxon>Mammalia</taxon>
        <taxon>Eutheria</taxon>
        <taxon>Euarchontoglires</taxon>
        <taxon>Glires</taxon>
        <taxon>Lagomorpha</taxon>
        <taxon>Leporidae</taxon>
        <taxon>Oryctolagus</taxon>
    </lineage>
</organism>
<evidence type="ECO:0000256" key="2">
    <source>
        <dbReference type="ARBA" id="ARBA00004120"/>
    </source>
</evidence>
<keyword evidence="6" id="KW-0206">Cytoskeleton</keyword>
<evidence type="ECO:0000313" key="14">
    <source>
        <dbReference type="Ensembl" id="ENSOCUP00000043904.1"/>
    </source>
</evidence>
<dbReference type="GO" id="GO:0044782">
    <property type="term" value="P:cilium organization"/>
    <property type="evidence" value="ECO:0007669"/>
    <property type="project" value="TreeGrafter"/>
</dbReference>
<feature type="region of interest" description="Disordered" evidence="13">
    <location>
        <begin position="567"/>
        <end position="598"/>
    </location>
</feature>
<dbReference type="GO" id="GO:0005813">
    <property type="term" value="C:centrosome"/>
    <property type="evidence" value="ECO:0007669"/>
    <property type="project" value="TreeGrafter"/>
</dbReference>
<dbReference type="Ensembl" id="ENSOCUT00000037559.1">
    <property type="protein sequence ID" value="ENSOCUP00000043904.1"/>
    <property type="gene ID" value="ENSOCUG00000007758.4"/>
</dbReference>
<accession>A0A5F9DCC7</accession>
<dbReference type="GO" id="GO:0036064">
    <property type="term" value="C:ciliary basal body"/>
    <property type="evidence" value="ECO:0007669"/>
    <property type="project" value="TreeGrafter"/>
</dbReference>
<dbReference type="EMBL" id="AAGW02048400">
    <property type="status" value="NOT_ANNOTATED_CDS"/>
    <property type="molecule type" value="Genomic_DNA"/>
</dbReference>
<keyword evidence="7" id="KW-0966">Cell projection</keyword>
<evidence type="ECO:0000256" key="11">
    <source>
        <dbReference type="ARBA" id="ARBA00069623"/>
    </source>
</evidence>
<comment type="subunit">
    <text evidence="10">Interacts with PLK4. Interacts with FAM161A. Interacts with IFT20; regulating IFT20 stability and localization. Interacts with TTC21A; regulating TTC21A stability and localization. Interacts with USP16; promoting USP16-dependent deubiquitination of tektins. Interacts with DCAF1/VPRBP; promoting localization of the EDVP complex to centrosomes. Interacts with CEP350; promoting CEP78 localization to centrosome and centriole.</text>
</comment>
<dbReference type="EMBL" id="AAGW02048399">
    <property type="status" value="NOT_ANNOTATED_CDS"/>
    <property type="molecule type" value="Genomic_DNA"/>
</dbReference>
<comment type="function">
    <text evidence="8">Centriole wall protein that localizes to mature centrioles and regulates centriole and cilia biogenesis. Involved in centrosome duplication: required for efficient PLK4 centrosomal localization and PLK4-induced overduplication of centrioles. Involved in cilium biogenesis and controls cilium length. Acts as a regulator of protein stability by preventing ubiquitination of centrosomal proteins, such as CCP110 and tektins. Associates with the EDVP complex, preventing ubiquitination and degradation of CCP110. Promotes deubiquitination of tektin proteins (TEKT1, TEKT2, TEK3, TEKT4 and TEKT5) via its interaction with USP16.</text>
</comment>
<keyword evidence="4" id="KW-0970">Cilium biogenesis/degradation</keyword>
<keyword evidence="3" id="KW-0963">Cytoplasm</keyword>
<evidence type="ECO:0000256" key="6">
    <source>
        <dbReference type="ARBA" id="ARBA00023212"/>
    </source>
</evidence>
<evidence type="ECO:0000256" key="10">
    <source>
        <dbReference type="ARBA" id="ARBA00063880"/>
    </source>
</evidence>
<dbReference type="PANTHER" id="PTHR24110:SF3">
    <property type="entry name" value="CENTROSOMAL PROTEIN OF 78 KDA"/>
    <property type="match status" value="1"/>
</dbReference>
<evidence type="ECO:0000256" key="8">
    <source>
        <dbReference type="ARBA" id="ARBA00060239"/>
    </source>
</evidence>
<dbReference type="FunFam" id="3.80.10.10:FF:000070">
    <property type="entry name" value="Centrosomal protein of 78 kDa"/>
    <property type="match status" value="1"/>
</dbReference>
<dbReference type="FunFam" id="3.80.10.10:FF:000057">
    <property type="entry name" value="Centrosomal protein of 78 kDa"/>
    <property type="match status" value="1"/>
</dbReference>
<comment type="similarity">
    <text evidence="9">Belongs to the CEP78 family.</text>
</comment>
<feature type="compositionally biased region" description="Polar residues" evidence="13">
    <location>
        <begin position="622"/>
        <end position="635"/>
    </location>
</feature>
<evidence type="ECO:0000256" key="4">
    <source>
        <dbReference type="ARBA" id="ARBA00022794"/>
    </source>
</evidence>
<evidence type="ECO:0000256" key="5">
    <source>
        <dbReference type="ARBA" id="ARBA00023069"/>
    </source>
</evidence>
<feature type="region of interest" description="Disordered" evidence="13">
    <location>
        <begin position="666"/>
        <end position="710"/>
    </location>
</feature>
<dbReference type="PANTHER" id="PTHR24110">
    <property type="entry name" value="CENTROSOMAL PROTEIN OF 78 KDA"/>
    <property type="match status" value="1"/>
</dbReference>